<evidence type="ECO:0000256" key="1">
    <source>
        <dbReference type="SAM" id="Coils"/>
    </source>
</evidence>
<protein>
    <submittedName>
        <fullName evidence="2">Uncharacterized protein</fullName>
    </submittedName>
</protein>
<dbReference type="KEGG" id="tgr:Tgr7_3072"/>
<dbReference type="HOGENOM" id="CLU_697844_0_0_6"/>
<feature type="coiled-coil region" evidence="1">
    <location>
        <begin position="208"/>
        <end position="235"/>
    </location>
</feature>
<dbReference type="OrthoDB" id="5778977at2"/>
<proteinExistence type="predicted"/>
<dbReference type="STRING" id="396588.Tgr7_3072"/>
<evidence type="ECO:0000313" key="2">
    <source>
        <dbReference type="EMBL" id="ACL74141.1"/>
    </source>
</evidence>
<organism evidence="2 3">
    <name type="scientific">Thioalkalivibrio sulfidiphilus (strain HL-EbGR7)</name>
    <dbReference type="NCBI Taxonomy" id="396588"/>
    <lineage>
        <taxon>Bacteria</taxon>
        <taxon>Pseudomonadati</taxon>
        <taxon>Pseudomonadota</taxon>
        <taxon>Gammaproteobacteria</taxon>
        <taxon>Chromatiales</taxon>
        <taxon>Ectothiorhodospiraceae</taxon>
        <taxon>Thioalkalivibrio</taxon>
    </lineage>
</organism>
<accession>B8GPZ4</accession>
<dbReference type="EMBL" id="CP001339">
    <property type="protein sequence ID" value="ACL74141.1"/>
    <property type="molecule type" value="Genomic_DNA"/>
</dbReference>
<dbReference type="AlphaFoldDB" id="B8GPZ4"/>
<keyword evidence="1" id="KW-0175">Coiled coil</keyword>
<evidence type="ECO:0000313" key="3">
    <source>
        <dbReference type="Proteomes" id="UP000002383"/>
    </source>
</evidence>
<keyword evidence="3" id="KW-1185">Reference proteome</keyword>
<reference evidence="2 3" key="1">
    <citation type="journal article" date="2011" name="Stand. Genomic Sci.">
        <title>Complete genome sequence of 'Thioalkalivibrio sulfidophilus' HL-EbGr7.</title>
        <authorList>
            <person name="Muyzer G."/>
            <person name="Sorokin D.Y."/>
            <person name="Mavromatis K."/>
            <person name="Lapidus A."/>
            <person name="Clum A."/>
            <person name="Ivanova N."/>
            <person name="Pati A."/>
            <person name="d'Haeseleer P."/>
            <person name="Woyke T."/>
            <person name="Kyrpides N.C."/>
        </authorList>
    </citation>
    <scope>NUCLEOTIDE SEQUENCE [LARGE SCALE GENOMIC DNA]</scope>
    <source>
        <strain evidence="2 3">HL-EbGR7</strain>
    </source>
</reference>
<sequence length="395" mass="45802">MSYAYRHQPLIPMAVFRKLAHSLSPDELSRLPPEKLPDNIPLDFVEEVPLYSRSAVETLILAANAYHLQQRMAIQEVFGEDVLNALDRSKRTGNKANVKIFRQKLSDLEKLDQQWRQQGDDLSLQRLVASLKTLNGLLMDVRAEVTEATRAARLLRAQHPDYEQMATFEEAIARLHAHAEDIELLLARFYLIRTGISHHEMQAKARQIGQLDEDFRRLGEQIEDLREQLERSQALWRRALVRGKANLEGEQLQQRISDMVAEQRAKEVVISENDLTLWLDAIVDASLHPFTRKKVARSISEARMALYTLLNRYCLQQEQSAMQIARNPFLQVDPEDAIRFMLMSEQFILNYFARKRNENTAWISDVAQVKKDDLDALERDILTELKRSSKFMRKG</sequence>
<gene>
    <name evidence="2" type="ordered locus">Tgr7_3072</name>
</gene>
<dbReference type="Proteomes" id="UP000002383">
    <property type="component" value="Chromosome"/>
</dbReference>
<name>B8GPZ4_THISH</name>
<dbReference type="RefSeq" id="WP_012639603.1">
    <property type="nucleotide sequence ID" value="NC_011901.1"/>
</dbReference>